<feature type="transmembrane region" description="Helical" evidence="1">
    <location>
        <begin position="270"/>
        <end position="291"/>
    </location>
</feature>
<keyword evidence="1" id="KW-1133">Transmembrane helix</keyword>
<keyword evidence="1" id="KW-0472">Membrane</keyword>
<comment type="caution">
    <text evidence="2">The sequence shown here is derived from an EMBL/GenBank/DDBJ whole genome shotgun (WGS) entry which is preliminary data.</text>
</comment>
<reference evidence="2 3" key="1">
    <citation type="submission" date="2016-05" db="EMBL/GenBank/DDBJ databases">
        <title>Single-cell genome of chain-forming Candidatus Thiomargarita nelsonii and comparison to other large sulfur-oxidizing bacteria.</title>
        <authorList>
            <person name="Winkel M."/>
            <person name="Salman V."/>
            <person name="Woyke T."/>
            <person name="Schulz-Vogt H."/>
            <person name="Richter M."/>
            <person name="Flood B."/>
            <person name="Bailey J."/>
            <person name="Amann R."/>
            <person name="Mussmann M."/>
        </authorList>
    </citation>
    <scope>NUCLEOTIDE SEQUENCE [LARGE SCALE GENOMIC DNA]</scope>
    <source>
        <strain evidence="2 3">THI036</strain>
    </source>
</reference>
<feature type="transmembrane region" description="Helical" evidence="1">
    <location>
        <begin position="332"/>
        <end position="353"/>
    </location>
</feature>
<sequence>MFRNANWWWIPWLAALTLTSTGLAVLLSLFSLVSDDQIFLFIYSTLLWANLLLVLSRLAQRYTAWKINHFSEPLLMWTFLLLGSGLLLVSWGSLSLLIGATRLENVWENLVIWAILLNVSFLHVLSLRSQALTAHTFLLSLLNTVLLAFLSWFNLPLLLSLWTIGLLLIVYINSRTKSPLLKASREAVINVMGYWLPISFGVALISTFVMPNLSLGERLFNLTLLSGLSFTFGLLDKQQTMARGWLAGSAVLLGVIVHVIWWVWLPDAQLISLLPWYALQDALLAWTVFWLSRFTKKRDLVWLLTSTLPILFSLACIAWIGHLVNFFIDSTLFGKLDHFAALFAGILLIIQWWRNTEDKALLIYGLALMIALLGFYTRLFWFGIAPLNVWDTALLMCAGYILYSFQHFNPSQPLYRLTLLMPILAILTVPLQLDSIYASSTLVAGATLYLLMQPRSQNNLPLYLGLLALNVGIYLWIPSWADNYKLLQLYTIPVAITVLLMLQLHQLELKPQILNAIRLTALSALYASATLDVFMRPELSIFLLAIGLSLGGVMLGIALRVRAFLYIGTLFLIFNVFGQLIGFYPEDRLGKAIVLMVLGGLITGGMIWFNMQREALMQRIRIIRTDLAQWE</sequence>
<feature type="transmembrane region" description="Helical" evidence="1">
    <location>
        <begin position="38"/>
        <end position="55"/>
    </location>
</feature>
<feature type="transmembrane region" description="Helical" evidence="1">
    <location>
        <begin position="460"/>
        <end position="481"/>
    </location>
</feature>
<evidence type="ECO:0000313" key="2">
    <source>
        <dbReference type="EMBL" id="OAD19257.1"/>
    </source>
</evidence>
<feature type="transmembrane region" description="Helical" evidence="1">
    <location>
        <begin position="387"/>
        <end position="405"/>
    </location>
</feature>
<evidence type="ECO:0000313" key="3">
    <source>
        <dbReference type="Proteomes" id="UP000076962"/>
    </source>
</evidence>
<feature type="transmembrane region" description="Helical" evidence="1">
    <location>
        <begin position="219"/>
        <end position="235"/>
    </location>
</feature>
<feature type="transmembrane region" description="Helical" evidence="1">
    <location>
        <begin position="487"/>
        <end position="504"/>
    </location>
</feature>
<feature type="transmembrane region" description="Helical" evidence="1">
    <location>
        <begin position="414"/>
        <end position="430"/>
    </location>
</feature>
<gene>
    <name evidence="2" type="ORF">THIOM_005122</name>
</gene>
<name>A0A176RU47_9GAMM</name>
<feature type="transmembrane region" description="Helical" evidence="1">
    <location>
        <begin position="194"/>
        <end position="213"/>
    </location>
</feature>
<dbReference type="Proteomes" id="UP000076962">
    <property type="component" value="Unassembled WGS sequence"/>
</dbReference>
<organism evidence="2 3">
    <name type="scientific">Candidatus Thiomargarita nelsonii</name>
    <dbReference type="NCBI Taxonomy" id="1003181"/>
    <lineage>
        <taxon>Bacteria</taxon>
        <taxon>Pseudomonadati</taxon>
        <taxon>Pseudomonadota</taxon>
        <taxon>Gammaproteobacteria</taxon>
        <taxon>Thiotrichales</taxon>
        <taxon>Thiotrichaceae</taxon>
        <taxon>Thiomargarita</taxon>
    </lineage>
</organism>
<feature type="transmembrane region" description="Helical" evidence="1">
    <location>
        <begin position="360"/>
        <end position="381"/>
    </location>
</feature>
<keyword evidence="3" id="KW-1185">Reference proteome</keyword>
<feature type="transmembrane region" description="Helical" evidence="1">
    <location>
        <begin position="541"/>
        <end position="559"/>
    </location>
</feature>
<feature type="transmembrane region" description="Helical" evidence="1">
    <location>
        <begin position="244"/>
        <end position="264"/>
    </location>
</feature>
<proteinExistence type="predicted"/>
<dbReference type="EMBL" id="LUTY01002876">
    <property type="protein sequence ID" value="OAD19257.1"/>
    <property type="molecule type" value="Genomic_DNA"/>
</dbReference>
<feature type="transmembrane region" description="Helical" evidence="1">
    <location>
        <begin position="155"/>
        <end position="173"/>
    </location>
</feature>
<feature type="transmembrane region" description="Helical" evidence="1">
    <location>
        <begin position="106"/>
        <end position="125"/>
    </location>
</feature>
<accession>A0A176RU47</accession>
<feature type="transmembrane region" description="Helical" evidence="1">
    <location>
        <begin position="564"/>
        <end position="584"/>
    </location>
</feature>
<feature type="transmembrane region" description="Helical" evidence="1">
    <location>
        <begin position="12"/>
        <end position="32"/>
    </location>
</feature>
<protein>
    <submittedName>
        <fullName evidence="2">Uncharacterized protein</fullName>
    </submittedName>
</protein>
<feature type="transmembrane region" description="Helical" evidence="1">
    <location>
        <begin position="590"/>
        <end position="611"/>
    </location>
</feature>
<evidence type="ECO:0000256" key="1">
    <source>
        <dbReference type="SAM" id="Phobius"/>
    </source>
</evidence>
<keyword evidence="1" id="KW-0812">Transmembrane</keyword>
<feature type="transmembrane region" description="Helical" evidence="1">
    <location>
        <begin position="300"/>
        <end position="320"/>
    </location>
</feature>
<feature type="transmembrane region" description="Helical" evidence="1">
    <location>
        <begin position="75"/>
        <end position="100"/>
    </location>
</feature>
<dbReference type="AlphaFoldDB" id="A0A176RU47"/>